<evidence type="ECO:0000256" key="1">
    <source>
        <dbReference type="SAM" id="MobiDB-lite"/>
    </source>
</evidence>
<feature type="region of interest" description="Disordered" evidence="1">
    <location>
        <begin position="422"/>
        <end position="448"/>
    </location>
</feature>
<evidence type="ECO:0000313" key="2">
    <source>
        <dbReference type="EMBL" id="KAH7636963.1"/>
    </source>
</evidence>
<reference evidence="3" key="1">
    <citation type="submission" date="2013-05" db="EMBL/GenBank/DDBJ databases">
        <authorList>
            <person name="Yim A.K.Y."/>
            <person name="Chan T.F."/>
            <person name="Ji K.M."/>
            <person name="Liu X.Y."/>
            <person name="Zhou J.W."/>
            <person name="Li R.Q."/>
            <person name="Yang K.Y."/>
            <person name="Li J."/>
            <person name="Li M."/>
            <person name="Law P.T.W."/>
            <person name="Wu Y.L."/>
            <person name="Cai Z.L."/>
            <person name="Qin H."/>
            <person name="Bao Y."/>
            <person name="Leung R.K.K."/>
            <person name="Ng P.K.S."/>
            <person name="Zou J."/>
            <person name="Zhong X.J."/>
            <person name="Ran P.X."/>
            <person name="Zhong N.S."/>
            <person name="Liu Z.G."/>
            <person name="Tsui S.K.W."/>
        </authorList>
    </citation>
    <scope>NUCLEOTIDE SEQUENCE</scope>
    <source>
        <strain evidence="3">Derf</strain>
        <tissue evidence="3">Whole organism</tissue>
    </source>
</reference>
<dbReference type="Proteomes" id="UP000790347">
    <property type="component" value="Unassembled WGS sequence"/>
</dbReference>
<feature type="region of interest" description="Disordered" evidence="1">
    <location>
        <begin position="309"/>
        <end position="330"/>
    </location>
</feature>
<feature type="compositionally biased region" description="Basic and acidic residues" evidence="1">
    <location>
        <begin position="569"/>
        <end position="586"/>
    </location>
</feature>
<feature type="region of interest" description="Disordered" evidence="1">
    <location>
        <begin position="689"/>
        <end position="711"/>
    </location>
</feature>
<evidence type="ECO:0000313" key="4">
    <source>
        <dbReference type="Proteomes" id="UP000790347"/>
    </source>
</evidence>
<dbReference type="EMBL" id="ASGP02000004">
    <property type="protein sequence ID" value="KAH9510707.1"/>
    <property type="molecule type" value="Genomic_DNA"/>
</dbReference>
<name>A0A922HTJ6_DERFA</name>
<feature type="compositionally biased region" description="Low complexity" evidence="1">
    <location>
        <begin position="694"/>
        <end position="707"/>
    </location>
</feature>
<reference evidence="2" key="3">
    <citation type="journal article" date="2021" name="World Allergy Organ. J.">
        <title>Chromosome-level assembly of Dermatophagoides farinae genome and transcriptome reveals two novel allergens Der f 37 and Der f 39.</title>
        <authorList>
            <person name="Chen J."/>
            <person name="Cai Z."/>
            <person name="Fan D."/>
            <person name="Hu J."/>
            <person name="Hou Y."/>
            <person name="He Y."/>
            <person name="Zhang Z."/>
            <person name="Zhao Z."/>
            <person name="Gao P."/>
            <person name="Hu W."/>
            <person name="Sun J."/>
            <person name="Li J."/>
            <person name="Ji K."/>
        </authorList>
    </citation>
    <scope>NUCLEOTIDE SEQUENCE</scope>
    <source>
        <strain evidence="2">JKM2019</strain>
    </source>
</reference>
<dbReference type="EMBL" id="SDOV01000009">
    <property type="protein sequence ID" value="KAH7636963.1"/>
    <property type="molecule type" value="Genomic_DNA"/>
</dbReference>
<dbReference type="InterPro" id="IPR014710">
    <property type="entry name" value="RmlC-like_jellyroll"/>
</dbReference>
<dbReference type="OrthoDB" id="1939643at2759"/>
<evidence type="ECO:0000313" key="3">
    <source>
        <dbReference type="EMBL" id="KAH9510707.1"/>
    </source>
</evidence>
<accession>A0A922HTJ6</accession>
<dbReference type="Proteomes" id="UP000828236">
    <property type="component" value="Unassembled WGS sequence"/>
</dbReference>
<dbReference type="AlphaFoldDB" id="A0A922HTJ6"/>
<gene>
    <name evidence="3" type="ORF">DERF_009216</name>
    <name evidence="2" type="ORF">HUG17_7169</name>
</gene>
<reference evidence="2" key="2">
    <citation type="submission" date="2020-06" db="EMBL/GenBank/DDBJ databases">
        <authorList>
            <person name="Ji K."/>
            <person name="Li J."/>
        </authorList>
    </citation>
    <scope>NUCLEOTIDE SEQUENCE</scope>
    <source>
        <strain evidence="2">JKM2019</strain>
        <tissue evidence="2">Whole body</tissue>
    </source>
</reference>
<keyword evidence="4" id="KW-1185">Reference proteome</keyword>
<sequence>MANNNKTNWDDIWDKIVNLHRTTEQPRRAFISDDSFSVSSLDFSNIDIDESDENCSKSLSNKLQSPSIESCNSSYNDKIFCSTSQKTTLANYSLHKLSNITILAAKNESYNKQQPSHKSLSLSENIKTNSPNDAGQTVHNSTKRTIVHTEHDDIFNSEFSKKPRPSNIPFDETKTTMNKELTDLILKNMDSPYNSPCTPNVIRNLDKQASFFCMTKTFYQTNTFYRSRTEIEACRRNDSQVINSIPLFNDDIQKIYEDTRELSSGVVLIEKNQPPKTLVTEIVSIHGDNDDEQDGNYIVDLIEELHKDKSISEKSTENEIQPEGKGNHSEMEQSIDEFILENNATDGFESINDEQMDKMDNFEEPEVSVHGKENEPSIISEHELYAEMNNKNDFQPELSPPENQLIIKKTQKECLLNQTFDISNKSAKEKPSEKSSSSTVNGNSPVQKKLSLSKKKMNLLVPYDLNSTEEDISFGNSLHKIVHCPSIDSHSNNIDDDVSQDIYDSNVDKNEIGHLQDVALSPIHFDNDSDVEFNELMDCHYDDRIDDEHEKMPSNHFFANLSSDNEQENQYHEDNVSSSPKRSDYINRIEDSSSPELIIRRHKKQKQKNYFDRMLKIVTNNDNIAPVNYENNLRRSQRNRIKPLDYWRGQRPIYKMEQKQINDQVVTMPTIVGIAKPCQPVIKRRRFNKKTNKRNINNNADDNGNNNEHQCYETQTSSNARTKLQDILNLSVQSKKIPQKSLINCPEFVKNIPSLNFKPSEKSKGIHTALIEKDDRGRAFGMMRFESFASKKKGRNGSYTTYFMVIYGAFILKVDDEDDVLIKSGSYFKILPKSEYSIKNVRNDESLIHFLVTQEQSSN</sequence>
<comment type="caution">
    <text evidence="3">The sequence shown here is derived from an EMBL/GenBank/DDBJ whole genome shotgun (WGS) entry which is preliminary data.</text>
</comment>
<feature type="region of interest" description="Disordered" evidence="1">
    <location>
        <begin position="555"/>
        <end position="586"/>
    </location>
</feature>
<reference evidence="3" key="4">
    <citation type="journal article" date="2022" name="Res Sq">
        <title>Comparative Genomics Reveals Insights into the Divergent Evolution of Astigmatic Mites and Household Pest Adaptations.</title>
        <authorList>
            <person name="Xiong Q."/>
            <person name="Wan A.T.-Y."/>
            <person name="Liu X.-Y."/>
            <person name="Fung C.S.-H."/>
            <person name="Xiao X."/>
            <person name="Malainual N."/>
            <person name="Hou J."/>
            <person name="Wang L."/>
            <person name="Wang M."/>
            <person name="Yang K."/>
            <person name="Cui Y."/>
            <person name="Leung E."/>
            <person name="Nong W."/>
            <person name="Shin S.-K."/>
            <person name="Au S."/>
            <person name="Jeong K.Y."/>
            <person name="Chew F.T."/>
            <person name="Hui J."/>
            <person name="Leung T.F."/>
            <person name="Tungtrongchitr A."/>
            <person name="Zhong N."/>
            <person name="Liu Z."/>
            <person name="Tsui S."/>
        </authorList>
    </citation>
    <scope>NUCLEOTIDE SEQUENCE</scope>
    <source>
        <strain evidence="3">Derf</strain>
        <tissue evidence="3">Whole organism</tissue>
    </source>
</reference>
<protein>
    <recommendedName>
        <fullName evidence="5">Mif2/CENP-C cupin domain-containing protein</fullName>
    </recommendedName>
</protein>
<organism evidence="3 4">
    <name type="scientific">Dermatophagoides farinae</name>
    <name type="common">American house dust mite</name>
    <dbReference type="NCBI Taxonomy" id="6954"/>
    <lineage>
        <taxon>Eukaryota</taxon>
        <taxon>Metazoa</taxon>
        <taxon>Ecdysozoa</taxon>
        <taxon>Arthropoda</taxon>
        <taxon>Chelicerata</taxon>
        <taxon>Arachnida</taxon>
        <taxon>Acari</taxon>
        <taxon>Acariformes</taxon>
        <taxon>Sarcoptiformes</taxon>
        <taxon>Astigmata</taxon>
        <taxon>Psoroptidia</taxon>
        <taxon>Analgoidea</taxon>
        <taxon>Pyroglyphidae</taxon>
        <taxon>Dermatophagoidinae</taxon>
        <taxon>Dermatophagoides</taxon>
    </lineage>
</organism>
<evidence type="ECO:0008006" key="5">
    <source>
        <dbReference type="Google" id="ProtNLM"/>
    </source>
</evidence>
<proteinExistence type="predicted"/>
<dbReference type="Gene3D" id="2.60.120.10">
    <property type="entry name" value="Jelly Rolls"/>
    <property type="match status" value="1"/>
</dbReference>